<organism evidence="1">
    <name type="scientific">Rhodanobacter sp. FW102-FHT14D07</name>
    <dbReference type="NCBI Taxonomy" id="3351462"/>
    <lineage>
        <taxon>Bacteria</taxon>
        <taxon>Pseudomonadati</taxon>
        <taxon>Pseudomonadota</taxon>
        <taxon>Gammaproteobacteria</taxon>
        <taxon>Lysobacterales</taxon>
        <taxon>Rhodanobacteraceae</taxon>
        <taxon>Rhodanobacter</taxon>
    </lineage>
</organism>
<gene>
    <name evidence="1" type="ORF">ACFYG5_03695</name>
</gene>
<dbReference type="PROSITE" id="PS51257">
    <property type="entry name" value="PROKAR_LIPOPROTEIN"/>
    <property type="match status" value="1"/>
</dbReference>
<sequence length="198" mass="20415">MKKTSLLVALPAVALAGLLLSGCGMFRSHSAWQKARQEAPLEIPPSMDRPSTSDALVIPPPGANQPTADGATASVAGVPGQAGQISDGFVHEGTVDSVYQQVGKVLADGKAGQLVSHDDATHSYVVSVTAAATGKKRGFFSRLFGRHRDDSASTAGGGMHQVQVNVESRGDAGSEIRAQSDSLGAVAKVIDRLKSKLD</sequence>
<reference evidence="1" key="1">
    <citation type="submission" date="2024-10" db="EMBL/GenBank/DDBJ databases">
        <authorList>
            <person name="Lesea H.P."/>
            <person name="Kuehl J.V."/>
            <person name="Chandonia J.-M."/>
        </authorList>
    </citation>
    <scope>NUCLEOTIDE SEQUENCE</scope>
    <source>
        <strain evidence="1">FW102-FHT14D07</strain>
    </source>
</reference>
<evidence type="ECO:0008006" key="2">
    <source>
        <dbReference type="Google" id="ProtNLM"/>
    </source>
</evidence>
<proteinExistence type="predicted"/>
<dbReference type="EMBL" id="CP170721">
    <property type="protein sequence ID" value="XIA19260.1"/>
    <property type="molecule type" value="Genomic_DNA"/>
</dbReference>
<name>A0AB74UY46_9GAMM</name>
<accession>A0AB74UY46</accession>
<dbReference type="AlphaFoldDB" id="A0AB74UY46"/>
<protein>
    <recommendedName>
        <fullName evidence="2">Lipoprotein</fullName>
    </recommendedName>
</protein>
<dbReference type="RefSeq" id="WP_395119561.1">
    <property type="nucleotide sequence ID" value="NZ_CP170721.1"/>
</dbReference>
<evidence type="ECO:0000313" key="1">
    <source>
        <dbReference type="EMBL" id="XIA19260.1"/>
    </source>
</evidence>